<dbReference type="RefSeq" id="WP_109675244.1">
    <property type="nucleotide sequence ID" value="NZ_QGDT01000007.1"/>
</dbReference>
<feature type="region of interest" description="Disordered" evidence="1">
    <location>
        <begin position="244"/>
        <end position="287"/>
    </location>
</feature>
<protein>
    <submittedName>
        <fullName evidence="2">Uncharacterized protein</fullName>
    </submittedName>
</protein>
<dbReference type="InterPro" id="IPR045538">
    <property type="entry name" value="CIS_TMP"/>
</dbReference>
<evidence type="ECO:0000313" key="2">
    <source>
        <dbReference type="EMBL" id="PWJ57477.1"/>
    </source>
</evidence>
<dbReference type="EMBL" id="QGDT01000007">
    <property type="protein sequence ID" value="PWJ57477.1"/>
    <property type="molecule type" value="Genomic_DNA"/>
</dbReference>
<dbReference type="Proteomes" id="UP000245880">
    <property type="component" value="Unassembled WGS sequence"/>
</dbReference>
<dbReference type="AlphaFoldDB" id="A0A316B4F1"/>
<dbReference type="Pfam" id="PF19268">
    <property type="entry name" value="CIS_TMP"/>
    <property type="match status" value="1"/>
</dbReference>
<evidence type="ECO:0000313" key="3">
    <source>
        <dbReference type="Proteomes" id="UP000245880"/>
    </source>
</evidence>
<evidence type="ECO:0000256" key="1">
    <source>
        <dbReference type="SAM" id="MobiDB-lite"/>
    </source>
</evidence>
<comment type="caution">
    <text evidence="2">The sequence shown here is derived from an EMBL/GenBank/DDBJ whole genome shotgun (WGS) entry which is preliminary data.</text>
</comment>
<dbReference type="OrthoDB" id="1488184at2"/>
<organism evidence="2 3">
    <name type="scientific">Dyadobacter jejuensis</name>
    <dbReference type="NCBI Taxonomy" id="1082580"/>
    <lineage>
        <taxon>Bacteria</taxon>
        <taxon>Pseudomonadati</taxon>
        <taxon>Bacteroidota</taxon>
        <taxon>Cytophagia</taxon>
        <taxon>Cytophagales</taxon>
        <taxon>Spirosomataceae</taxon>
        <taxon>Dyadobacter</taxon>
    </lineage>
</organism>
<gene>
    <name evidence="2" type="ORF">CLV98_107185</name>
</gene>
<feature type="compositionally biased region" description="Basic and acidic residues" evidence="1">
    <location>
        <begin position="264"/>
        <end position="273"/>
    </location>
</feature>
<accession>A0A316B4F1</accession>
<sequence>MKIEQHHIVNSLQLEVESQDETLCFRARKELSTYWQEWLLGTLQMAFDRYSPADQTLRIDKIELDFVIDSAEDFEEQFKEQIKHKLEEHLSNLQGDSPSKVEEKSPTRTDLELLTFFVQNGFYPWWASSEEIPLSDLLHRIYHQDKDSLKTLLERVVSNEVCYQRLCFQIDHTILLDVLTDVFDLGPLVSYIEQSMAVPELGLPASTIAYKMQVLLQTLGAFWATSPSEQADFKDTVHQIIRASRATKEPSRAAPADAPITEPRLAEPHHGQKEFNSPIESREGTTEPMEKYRTGHAGLILIAPFLPQFFKNLSLLDGPKFLDPASQHRAIMLLNYMATGAIAAEEPYLLFEKILCGIPIHAPIPKQMELTPEELTEADELISSIQAHWKPVKNTSLINFRGTFLQREGLLYDEAHLWKLRVERQPYDMLLSTISWGYQYQTYSWTPKPIETEW</sequence>
<keyword evidence="3" id="KW-1185">Reference proteome</keyword>
<reference evidence="2 3" key="1">
    <citation type="submission" date="2018-03" db="EMBL/GenBank/DDBJ databases">
        <title>Genomic Encyclopedia of Archaeal and Bacterial Type Strains, Phase II (KMG-II): from individual species to whole genera.</title>
        <authorList>
            <person name="Goeker M."/>
        </authorList>
    </citation>
    <scope>NUCLEOTIDE SEQUENCE [LARGE SCALE GENOMIC DNA]</scope>
    <source>
        <strain evidence="2 3">DSM 100346</strain>
    </source>
</reference>
<proteinExistence type="predicted"/>
<name>A0A316B4F1_9BACT</name>